<evidence type="ECO:0000313" key="12">
    <source>
        <dbReference type="Proteomes" id="UP000017127"/>
    </source>
</evidence>
<dbReference type="GO" id="GO:0016851">
    <property type="term" value="F:magnesium chelatase activity"/>
    <property type="evidence" value="ECO:0007669"/>
    <property type="project" value="UniProtKB-EC"/>
</dbReference>
<dbReference type="PANTHER" id="PTHR44119:SF1">
    <property type="entry name" value="MAGNESIUM-CHELATASE SUBUNIT CHLH, CHLOROPLASTIC"/>
    <property type="match status" value="1"/>
</dbReference>
<evidence type="ECO:0000256" key="3">
    <source>
        <dbReference type="ARBA" id="ARBA00022531"/>
    </source>
</evidence>
<evidence type="ECO:0000256" key="8">
    <source>
        <dbReference type="ARBA" id="ARBA00023444"/>
    </source>
</evidence>
<keyword evidence="6" id="KW-0067">ATP-binding</keyword>
<dbReference type="PANTHER" id="PTHR44119">
    <property type="entry name" value="MAGNESIUM-CHELATASE SUBUNIT CHLH, CHLOROPLASTIC"/>
    <property type="match status" value="1"/>
</dbReference>
<feature type="non-terminal residue" evidence="11">
    <location>
        <position position="227"/>
    </location>
</feature>
<protein>
    <recommendedName>
        <fullName evidence="2">magnesium chelatase</fullName>
        <ecNumber evidence="2">6.6.1.1</ecNumber>
    </recommendedName>
</protein>
<dbReference type="GO" id="GO:0015979">
    <property type="term" value="P:photosynthesis"/>
    <property type="evidence" value="ECO:0007669"/>
    <property type="project" value="UniProtKB-KW"/>
</dbReference>
<accession>U7Q9F4</accession>
<keyword evidence="5" id="KW-0547">Nucleotide-binding</keyword>
<keyword evidence="12" id="KW-1185">Reference proteome</keyword>
<evidence type="ECO:0000256" key="7">
    <source>
        <dbReference type="ARBA" id="ARBA00023171"/>
    </source>
</evidence>
<dbReference type="Pfam" id="PF11965">
    <property type="entry name" value="DUF3479"/>
    <property type="match status" value="1"/>
</dbReference>
<dbReference type="InterPro" id="IPR003672">
    <property type="entry name" value="CobN/Mg_chltase"/>
</dbReference>
<sequence>MFTYVNPTVRHIKPDNLNGRALLKVVYVVLEAQYQSALSTAVRSINKNNPYLAIEISGYLIEELRNPKNYDDLKRDIAEANIFIASLIFIEDLAEKVVEAVTPYRDNLDVAVVFPSMPQVMRLNKMGSFSMAQLGQSKSAIAQFMKKRKEKSGSSFQDGMLKLLRTLPKVLKYMPIEKAQDARNFMMSFQYWLGGSSENLENFLLMLADKYVLKDSEFKYADQDRKS</sequence>
<feature type="domain" description="Magnesium chelatase subunit H N-terminal" evidence="10">
    <location>
        <begin position="24"/>
        <end position="186"/>
    </location>
</feature>
<evidence type="ECO:0000313" key="11">
    <source>
        <dbReference type="EMBL" id="ERT03852.1"/>
    </source>
</evidence>
<proteinExistence type="inferred from homology"/>
<name>U7Q9F4_9CYAN</name>
<evidence type="ECO:0000256" key="9">
    <source>
        <dbReference type="ARBA" id="ARBA00048693"/>
    </source>
</evidence>
<evidence type="ECO:0000256" key="1">
    <source>
        <dbReference type="ARBA" id="ARBA00010851"/>
    </source>
</evidence>
<organism evidence="11 12">
    <name type="scientific">Lyngbya aestuarii BL J</name>
    <dbReference type="NCBI Taxonomy" id="1348334"/>
    <lineage>
        <taxon>Bacteria</taxon>
        <taxon>Bacillati</taxon>
        <taxon>Cyanobacteriota</taxon>
        <taxon>Cyanophyceae</taxon>
        <taxon>Oscillatoriophycideae</taxon>
        <taxon>Oscillatoriales</taxon>
        <taxon>Microcoleaceae</taxon>
        <taxon>Lyngbya</taxon>
    </lineage>
</organism>
<dbReference type="EC" id="6.6.1.1" evidence="2"/>
<comment type="similarity">
    <text evidence="1">Belongs to the Mg-chelatase subunit H family.</text>
</comment>
<dbReference type="EMBL" id="AUZM01000180">
    <property type="protein sequence ID" value="ERT03852.1"/>
    <property type="molecule type" value="Genomic_DNA"/>
</dbReference>
<comment type="caution">
    <text evidence="11">The sequence shown here is derived from an EMBL/GenBank/DDBJ whole genome shotgun (WGS) entry which is preliminary data.</text>
</comment>
<dbReference type="GO" id="GO:0015995">
    <property type="term" value="P:chlorophyll biosynthetic process"/>
    <property type="evidence" value="ECO:0007669"/>
    <property type="project" value="UniProtKB-KW"/>
</dbReference>
<reference evidence="11 12" key="1">
    <citation type="journal article" date="2013" name="Front. Microbiol.">
        <title>Comparative genomic analyses of the cyanobacterium, Lyngbya aestuarii BL J, a powerful hydrogen producer.</title>
        <authorList>
            <person name="Kothari A."/>
            <person name="Vaughn M."/>
            <person name="Garcia-Pichel F."/>
        </authorList>
    </citation>
    <scope>NUCLEOTIDE SEQUENCE [LARGE SCALE GENOMIC DNA]</scope>
    <source>
        <strain evidence="11 12">BL J</strain>
    </source>
</reference>
<evidence type="ECO:0000259" key="10">
    <source>
        <dbReference type="Pfam" id="PF11965"/>
    </source>
</evidence>
<dbReference type="AlphaFoldDB" id="U7Q9F4"/>
<keyword evidence="7" id="KW-0149">Chlorophyll biosynthesis</keyword>
<dbReference type="RefSeq" id="WP_023069824.1">
    <property type="nucleotide sequence ID" value="NZ_AUZM01000180.1"/>
</dbReference>
<evidence type="ECO:0000256" key="4">
    <source>
        <dbReference type="ARBA" id="ARBA00022598"/>
    </source>
</evidence>
<dbReference type="InterPro" id="IPR022571">
    <property type="entry name" value="Mg_chelatase_H_N"/>
</dbReference>
<dbReference type="GO" id="GO:0005524">
    <property type="term" value="F:ATP binding"/>
    <property type="evidence" value="ECO:0007669"/>
    <property type="project" value="UniProtKB-KW"/>
</dbReference>
<evidence type="ECO:0000256" key="2">
    <source>
        <dbReference type="ARBA" id="ARBA00012825"/>
    </source>
</evidence>
<comment type="pathway">
    <text evidence="8">Porphyrin-containing compound metabolism.</text>
</comment>
<keyword evidence="4" id="KW-0436">Ligase</keyword>
<dbReference type="Proteomes" id="UP000017127">
    <property type="component" value="Unassembled WGS sequence"/>
</dbReference>
<evidence type="ECO:0000256" key="5">
    <source>
        <dbReference type="ARBA" id="ARBA00022741"/>
    </source>
</evidence>
<gene>
    <name evidence="11" type="ORF">M595_6207</name>
</gene>
<dbReference type="OrthoDB" id="9757976at2"/>
<evidence type="ECO:0000256" key="6">
    <source>
        <dbReference type="ARBA" id="ARBA00022840"/>
    </source>
</evidence>
<keyword evidence="3" id="KW-0602">Photosynthesis</keyword>
<comment type="catalytic activity">
    <reaction evidence="9">
        <text>protoporphyrin IX + Mg(2+) + ATP + H2O = Mg-protoporphyrin IX + ADP + phosphate + 3 H(+)</text>
        <dbReference type="Rhea" id="RHEA:13961"/>
        <dbReference type="ChEBI" id="CHEBI:15377"/>
        <dbReference type="ChEBI" id="CHEBI:15378"/>
        <dbReference type="ChEBI" id="CHEBI:18420"/>
        <dbReference type="ChEBI" id="CHEBI:30616"/>
        <dbReference type="ChEBI" id="CHEBI:43474"/>
        <dbReference type="ChEBI" id="CHEBI:57306"/>
        <dbReference type="ChEBI" id="CHEBI:60492"/>
        <dbReference type="ChEBI" id="CHEBI:456216"/>
        <dbReference type="EC" id="6.6.1.1"/>
    </reaction>
</comment>